<proteinExistence type="predicted"/>
<organism evidence="1 2">
    <name type="scientific">Paracoccus kondratievae</name>
    <dbReference type="NCBI Taxonomy" id="135740"/>
    <lineage>
        <taxon>Bacteria</taxon>
        <taxon>Pseudomonadati</taxon>
        <taxon>Pseudomonadota</taxon>
        <taxon>Alphaproteobacteria</taxon>
        <taxon>Rhodobacterales</taxon>
        <taxon>Paracoccaceae</taxon>
        <taxon>Paracoccus</taxon>
    </lineage>
</organism>
<dbReference type="RefSeq" id="WP_271179311.1">
    <property type="nucleotide sequence ID" value="NZ_BSFH01000017.1"/>
</dbReference>
<name>A0AAD3RTC0_9RHOB</name>
<reference evidence="1" key="2">
    <citation type="submission" date="2023-01" db="EMBL/GenBank/DDBJ databases">
        <authorList>
            <person name="Sun Q."/>
            <person name="Evtushenko L."/>
        </authorList>
    </citation>
    <scope>NUCLEOTIDE SEQUENCE</scope>
    <source>
        <strain evidence="1">VKM B-2222</strain>
    </source>
</reference>
<evidence type="ECO:0000313" key="1">
    <source>
        <dbReference type="EMBL" id="GLK63479.1"/>
    </source>
</evidence>
<accession>A0AAD3RTC0</accession>
<dbReference type="Proteomes" id="UP001143349">
    <property type="component" value="Unassembled WGS sequence"/>
</dbReference>
<sequence>MAENWTAIAAEVAASLADAGHTGTLVRATFTGPEWDQQPGPDERTPVKLLGDSIALGLLTGTAIQAGDRRELMAAEGVTPTPADRIEIDGVGYAIIRAEPYAPGGVPLFFDLILRR</sequence>
<comment type="caution">
    <text evidence="1">The sequence shown here is derived from an EMBL/GenBank/DDBJ whole genome shotgun (WGS) entry which is preliminary data.</text>
</comment>
<gene>
    <name evidence="1" type="ORF">GCM10017635_09490</name>
</gene>
<dbReference type="EMBL" id="BSFH01000017">
    <property type="protein sequence ID" value="GLK63479.1"/>
    <property type="molecule type" value="Genomic_DNA"/>
</dbReference>
<protein>
    <submittedName>
        <fullName evidence="1">Uncharacterized protein</fullName>
    </submittedName>
</protein>
<reference evidence="1" key="1">
    <citation type="journal article" date="2014" name="Int. J. Syst. Evol. Microbiol.">
        <title>Complete genome sequence of Corynebacterium casei LMG S-19264T (=DSM 44701T), isolated from a smear-ripened cheese.</title>
        <authorList>
            <consortium name="US DOE Joint Genome Institute (JGI-PGF)"/>
            <person name="Walter F."/>
            <person name="Albersmeier A."/>
            <person name="Kalinowski J."/>
            <person name="Ruckert C."/>
        </authorList>
    </citation>
    <scope>NUCLEOTIDE SEQUENCE</scope>
    <source>
        <strain evidence="1">VKM B-2222</strain>
    </source>
</reference>
<dbReference type="AlphaFoldDB" id="A0AAD3RTC0"/>
<keyword evidence="2" id="KW-1185">Reference proteome</keyword>
<evidence type="ECO:0000313" key="2">
    <source>
        <dbReference type="Proteomes" id="UP001143349"/>
    </source>
</evidence>